<dbReference type="InterPro" id="IPR036895">
    <property type="entry name" value="Uracil-DNA_glycosylase-like_sf"/>
</dbReference>
<dbReference type="Gene3D" id="3.40.470.10">
    <property type="entry name" value="Uracil-DNA glycosylase-like domain"/>
    <property type="match status" value="1"/>
</dbReference>
<keyword evidence="2" id="KW-1185">Reference proteome</keyword>
<proteinExistence type="predicted"/>
<accession>A0A6J4GGL5</accession>
<reference evidence="1 2" key="1">
    <citation type="submission" date="2020-02" db="EMBL/GenBank/DDBJ databases">
        <authorList>
            <person name="Criscuolo A."/>
        </authorList>
    </citation>
    <scope>NUCLEOTIDE SEQUENCE [LARGE SCALE GENOMIC DNA]</scope>
    <source>
        <strain evidence="1">CIP105534</strain>
    </source>
</reference>
<dbReference type="AlphaFoldDB" id="A0A6J4GGL5"/>
<evidence type="ECO:0000313" key="1">
    <source>
        <dbReference type="EMBL" id="CAA9198267.1"/>
    </source>
</evidence>
<dbReference type="Proteomes" id="UP000479938">
    <property type="component" value="Unassembled WGS sequence"/>
</dbReference>
<evidence type="ECO:0008006" key="3">
    <source>
        <dbReference type="Google" id="ProtNLM"/>
    </source>
</evidence>
<dbReference type="EMBL" id="CADCSU010000084">
    <property type="protein sequence ID" value="CAA9198267.1"/>
    <property type="molecule type" value="Genomic_DNA"/>
</dbReference>
<gene>
    <name evidence="1" type="ORF">FLA105534_02043</name>
</gene>
<organism evidence="1 2">
    <name type="scientific">Flavobacterium bizetiae</name>
    <dbReference type="NCBI Taxonomy" id="2704140"/>
    <lineage>
        <taxon>Bacteria</taxon>
        <taxon>Pseudomonadati</taxon>
        <taxon>Bacteroidota</taxon>
        <taxon>Flavobacteriia</taxon>
        <taxon>Flavobacteriales</taxon>
        <taxon>Flavobacteriaceae</taxon>
        <taxon>Flavobacterium</taxon>
    </lineage>
</organism>
<evidence type="ECO:0000313" key="2">
    <source>
        <dbReference type="Proteomes" id="UP000479938"/>
    </source>
</evidence>
<dbReference type="RefSeq" id="WP_173970676.1">
    <property type="nucleotide sequence ID" value="NZ_CADCSU010000084.1"/>
</dbReference>
<protein>
    <recommendedName>
        <fullName evidence="3">Uracil-DNA glycosylase-like domain-containing protein</fullName>
    </recommendedName>
</protein>
<sequence>MKDKVTLSEYIHPKMDILFVALNAPENSNMNKHWFTNNLSFWNLLFRARLITIPILNKLEADETVFGSTKINFKNWSIGVTDLNRKIVETNSKNVEVNSTDVKRIMEILKTNQVSKLCLMHSNVGVAFRNFASEIHFNSNRYGKIGQWENTEIFEVPFHNASIADKEKYYTMLTQ</sequence>
<name>A0A6J4GGL5_9FLAO</name>